<reference evidence="4 7" key="4">
    <citation type="journal article" date="2016" name="Genome Announc.">
        <title>Fully Closed Genome Sequences of Five Type Strains of the Genus Cronobacter and One Cronobacter sakazakii Strain.</title>
        <authorList>
            <person name="Moine D."/>
            <person name="Kassam M."/>
            <person name="Baert L."/>
            <person name="Tang Y."/>
            <person name="Barretto C."/>
            <person name="Ngom Bru C."/>
            <person name="Klijn A."/>
            <person name="Descombes P."/>
        </authorList>
    </citation>
    <scope>NUCLEOTIDE SEQUENCE [LARGE SCALE GENOMIC DNA]</scope>
    <source>
        <strain evidence="4 7">LMG 26250</strain>
    </source>
</reference>
<dbReference type="NCBIfam" id="NF010035">
    <property type="entry name" value="PRK13510.1"/>
    <property type="match status" value="1"/>
</dbReference>
<accession>K8A4B8</accession>
<dbReference type="Gene3D" id="3.40.1260.10">
    <property type="entry name" value="DsrEFH-like"/>
    <property type="match status" value="1"/>
</dbReference>
<dbReference type="InterPro" id="IPR007215">
    <property type="entry name" value="Sulphur_relay_TusB/DsrH"/>
</dbReference>
<dbReference type="EMBL" id="CP012264">
    <property type="protein sequence ID" value="ALB64338.1"/>
    <property type="molecule type" value="Genomic_DNA"/>
</dbReference>
<evidence type="ECO:0000313" key="4">
    <source>
        <dbReference type="EMBL" id="ALB64338.1"/>
    </source>
</evidence>
<reference evidence="5" key="1">
    <citation type="submission" date="2012-07" db="EMBL/GenBank/DDBJ databases">
        <authorList>
            <person name="Cummings C."/>
        </authorList>
    </citation>
    <scope>NUCLEOTIDE SEQUENCE</scope>
    <source>
        <strain evidence="5">1330</strain>
    </source>
</reference>
<evidence type="ECO:0000256" key="2">
    <source>
        <dbReference type="ARBA" id="ARBA00022694"/>
    </source>
</evidence>
<dbReference type="InterPro" id="IPR023526">
    <property type="entry name" value="Sulphur_relay_TusB"/>
</dbReference>
<dbReference type="KEGG" id="ccon:AFK62_18325"/>
<dbReference type="eggNOG" id="COG2168">
    <property type="taxonomic scope" value="Bacteria"/>
</dbReference>
<comment type="subunit">
    <text evidence="3">Heterohexamer, formed by a dimer of trimers. The hexameric TusBCD complex contains 2 copies each of TusB, TusC and TusD. The TusBCD complex interacts with TusE.</text>
</comment>
<reference evidence="7" key="2">
    <citation type="submission" date="2015-07" db="EMBL/GenBank/DDBJ databases">
        <authorList>
            <person name="Moine D."/>
            <person name="Kassam M."/>
        </authorList>
    </citation>
    <scope>NUCLEOTIDE SEQUENCE [LARGE SCALE GENOMIC DNA]</scope>
    <source>
        <strain evidence="7">LMG 26250</strain>
    </source>
</reference>
<dbReference type="STRING" id="1073999.AFK62_18325"/>
<keyword evidence="7" id="KW-1185">Reference proteome</keyword>
<dbReference type="Proteomes" id="UP000067320">
    <property type="component" value="Chromosome"/>
</dbReference>
<dbReference type="AlphaFoldDB" id="K8A4B8"/>
<dbReference type="RefSeq" id="WP_007682431.1">
    <property type="nucleotide sequence ID" value="NZ_CAKW01000155.1"/>
</dbReference>
<name>K8A4B8_9ENTR</name>
<keyword evidence="1 3" id="KW-0963">Cytoplasm</keyword>
<reference evidence="7" key="3">
    <citation type="submission" date="2015-09" db="EMBL/GenBank/DDBJ databases">
        <title>Cronobacter genome sequencing and assembly.</title>
        <authorList>
            <person name="Descombes P."/>
            <person name="Baert L."/>
            <person name="Ngom-Bru C."/>
            <person name="Barretto C."/>
        </authorList>
    </citation>
    <scope>NUCLEOTIDE SEQUENCE [LARGE SCALE GENOMIC DNA]</scope>
    <source>
        <strain evidence="7">LMG 26250</strain>
    </source>
</reference>
<dbReference type="Proteomes" id="UP000009340">
    <property type="component" value="Unassembled WGS sequence"/>
</dbReference>
<dbReference type="PANTHER" id="PTHR37526">
    <property type="entry name" value="PROTEIN TUSB"/>
    <property type="match status" value="1"/>
</dbReference>
<dbReference type="PANTHER" id="PTHR37526:SF1">
    <property type="entry name" value="PROTEIN TUSB"/>
    <property type="match status" value="1"/>
</dbReference>
<evidence type="ECO:0000313" key="5">
    <source>
        <dbReference type="EMBL" id="CCJ74941.1"/>
    </source>
</evidence>
<dbReference type="InterPro" id="IPR027396">
    <property type="entry name" value="DsrEFH-like"/>
</dbReference>
<evidence type="ECO:0000313" key="7">
    <source>
        <dbReference type="Proteomes" id="UP000067320"/>
    </source>
</evidence>
<comment type="subcellular location">
    <subcellularLocation>
        <location evidence="3">Cytoplasm</location>
    </subcellularLocation>
</comment>
<comment type="similarity">
    <text evidence="3">Belongs to the DsrH/TusB family.</text>
</comment>
<dbReference type="NCBIfam" id="TIGR03011">
    <property type="entry name" value="sulf_tusB_dsrH"/>
    <property type="match status" value="1"/>
</dbReference>
<dbReference type="Pfam" id="PF04077">
    <property type="entry name" value="DsrH"/>
    <property type="match status" value="1"/>
</dbReference>
<dbReference type="GO" id="GO:1990228">
    <property type="term" value="C:sulfurtransferase complex"/>
    <property type="evidence" value="ECO:0007669"/>
    <property type="project" value="TreeGrafter"/>
</dbReference>
<dbReference type="HAMAP" id="MF_01564">
    <property type="entry name" value="Thiourid_synth_B"/>
    <property type="match status" value="1"/>
</dbReference>
<keyword evidence="2 3" id="KW-0819">tRNA processing</keyword>
<dbReference type="PATRIC" id="fig|1073999.7.peg.3830"/>
<protein>
    <recommendedName>
        <fullName evidence="3">Protein TusB</fullName>
    </recommendedName>
    <alternativeName>
        <fullName evidence="3">tRNA 2-thiouridine synthesizing protein B</fullName>
    </alternativeName>
</protein>
<organism evidence="5 6">
    <name type="scientific">Cronobacter condimenti 1330</name>
    <dbReference type="NCBI Taxonomy" id="1073999"/>
    <lineage>
        <taxon>Bacteria</taxon>
        <taxon>Pseudomonadati</taxon>
        <taxon>Pseudomonadota</taxon>
        <taxon>Gammaproteobacteria</taxon>
        <taxon>Enterobacterales</taxon>
        <taxon>Enterobacteriaceae</taxon>
        <taxon>Cronobacter</taxon>
    </lineage>
</organism>
<dbReference type="SUPFAM" id="SSF75169">
    <property type="entry name" value="DsrEFH-like"/>
    <property type="match status" value="1"/>
</dbReference>
<evidence type="ECO:0000256" key="3">
    <source>
        <dbReference type="HAMAP-Rule" id="MF_01564"/>
    </source>
</evidence>
<comment type="function">
    <text evidence="3">Part of a sulfur-relay system required for 2-thiolation of 5-methylaminomethyl-2-thiouridine (mnm(5)s(2)U) at tRNA wobble positions.</text>
</comment>
<dbReference type="EMBL" id="CAKW01000155">
    <property type="protein sequence ID" value="CCJ74941.1"/>
    <property type="molecule type" value="Genomic_DNA"/>
</dbReference>
<proteinExistence type="inferred from homology"/>
<dbReference type="OrthoDB" id="9795117at2"/>
<sequence>MLYTLSHSPWQCDINALLRLVRSGDDLLLMQDGILAALNDSRFAAALLATPARVFALQNDVEARGVSAQISGNIEMISYNDFVKLTVKHASQMAW</sequence>
<dbReference type="GO" id="GO:0002143">
    <property type="term" value="P:tRNA wobble position uridine thiolation"/>
    <property type="evidence" value="ECO:0007669"/>
    <property type="project" value="InterPro"/>
</dbReference>
<evidence type="ECO:0000256" key="1">
    <source>
        <dbReference type="ARBA" id="ARBA00022490"/>
    </source>
</evidence>
<gene>
    <name evidence="3" type="primary">tusB</name>
    <name evidence="4" type="ORF">AFK62_18325</name>
    <name evidence="5" type="ORF">BN137_4347</name>
</gene>
<evidence type="ECO:0000313" key="6">
    <source>
        <dbReference type="Proteomes" id="UP000009340"/>
    </source>
</evidence>